<proteinExistence type="inferred from homology"/>
<comment type="similarity">
    <text evidence="1 6">Belongs to the NadC/ModD family.</text>
</comment>
<feature type="domain" description="Quinolinate phosphoribosyl transferase C-terminal" evidence="7">
    <location>
        <begin position="106"/>
        <end position="275"/>
    </location>
</feature>
<dbReference type="InterPro" id="IPR037128">
    <property type="entry name" value="Quinolinate_PRibosylTase_N_sf"/>
</dbReference>
<evidence type="ECO:0000256" key="6">
    <source>
        <dbReference type="PIRNR" id="PIRNR006250"/>
    </source>
</evidence>
<dbReference type="GO" id="GO:0009435">
    <property type="term" value="P:NAD+ biosynthetic process"/>
    <property type="evidence" value="ECO:0007669"/>
    <property type="project" value="InterPro"/>
</dbReference>
<feature type="domain" description="Quinolinate phosphoribosyl transferase N-terminal" evidence="8">
    <location>
        <begin position="21"/>
        <end position="104"/>
    </location>
</feature>
<dbReference type="PIRSF" id="PIRSF006250">
    <property type="entry name" value="NadC_ModD"/>
    <property type="match status" value="1"/>
</dbReference>
<dbReference type="SUPFAM" id="SSF54675">
    <property type="entry name" value="Nicotinate/Quinolinate PRTase N-terminal domain-like"/>
    <property type="match status" value="1"/>
</dbReference>
<dbReference type="InterPro" id="IPR036068">
    <property type="entry name" value="Nicotinate_pribotase-like_C"/>
</dbReference>
<reference evidence="10" key="1">
    <citation type="submission" date="2016-10" db="EMBL/GenBank/DDBJ databases">
        <authorList>
            <person name="Varghese N."/>
        </authorList>
    </citation>
    <scope>NUCLEOTIDE SEQUENCE [LARGE SCALE GENOMIC DNA]</scope>
    <source>
        <strain evidence="10">DSM 21843</strain>
    </source>
</reference>
<evidence type="ECO:0000259" key="7">
    <source>
        <dbReference type="Pfam" id="PF01729"/>
    </source>
</evidence>
<dbReference type="AlphaFoldDB" id="A0A172RY44"/>
<evidence type="ECO:0000313" key="10">
    <source>
        <dbReference type="Proteomes" id="UP000182975"/>
    </source>
</evidence>
<accession>A0A172RY44</accession>
<dbReference type="RefSeq" id="WP_066662018.1">
    <property type="nucleotide sequence ID" value="NZ_CP011402.1"/>
</dbReference>
<dbReference type="Gene3D" id="3.20.20.70">
    <property type="entry name" value="Aldolase class I"/>
    <property type="match status" value="1"/>
</dbReference>
<evidence type="ECO:0000256" key="3">
    <source>
        <dbReference type="ARBA" id="ARBA00022676"/>
    </source>
</evidence>
<dbReference type="InterPro" id="IPR022412">
    <property type="entry name" value="Quinolinate_PRibosylTrfase_N"/>
</dbReference>
<keyword evidence="4 6" id="KW-0808">Transferase</keyword>
<dbReference type="Pfam" id="PF01729">
    <property type="entry name" value="QRPTase_C"/>
    <property type="match status" value="1"/>
</dbReference>
<dbReference type="GO" id="GO:0005737">
    <property type="term" value="C:cytoplasm"/>
    <property type="evidence" value="ECO:0007669"/>
    <property type="project" value="TreeGrafter"/>
</dbReference>
<dbReference type="EMBL" id="FOEC01000017">
    <property type="protein sequence ID" value="SEP00322.1"/>
    <property type="molecule type" value="Genomic_DNA"/>
</dbReference>
<evidence type="ECO:0000256" key="5">
    <source>
        <dbReference type="ARBA" id="ARBA00047445"/>
    </source>
</evidence>
<dbReference type="PATRIC" id="fig|79604.3.peg.963"/>
<sequence length="281" mass="30122">MVRLSQSRIDYLMEEDVPYIDLTSTVLGISEEQGEMQYFTREACTVAGAEIVARMAENAGCQASIVHPTGSAAQPGETIVTVKGSVGALHQVWKAGLNVLDHLSAVATKTRAMVDSVHKANPHCEVLTTRKSMPGCKDLLIEAIMAGGAFPHRLGLSETVLVFEHHMTFLGGFDTFVEHLPDFRSRCIEKKLFVEATPEQALTLARAGVDGIQLDKVPASTLETLVPKLRAIDPRLTLIAAGGINPANAADYASTGVDGLATTCLYTAKPLDMSVRMTTLS</sequence>
<dbReference type="NCBIfam" id="TIGR01334">
    <property type="entry name" value="modD"/>
    <property type="match status" value="1"/>
</dbReference>
<protein>
    <recommendedName>
        <fullName evidence="2">Putative pyrophosphorylase ModD</fullName>
    </recommendedName>
</protein>
<dbReference type="GO" id="GO:0004514">
    <property type="term" value="F:nicotinate-nucleotide diphosphorylase (carboxylating) activity"/>
    <property type="evidence" value="ECO:0007669"/>
    <property type="project" value="UniProtKB-EC"/>
</dbReference>
<dbReference type="PANTHER" id="PTHR32179">
    <property type="entry name" value="NICOTINATE-NUCLEOTIDE PYROPHOSPHORYLASE [CARBOXYLATING]"/>
    <property type="match status" value="1"/>
</dbReference>
<comment type="catalytic activity">
    <reaction evidence="5">
        <text>nicotinate beta-D-ribonucleotide + CO2 + diphosphate = quinolinate + 5-phospho-alpha-D-ribose 1-diphosphate + 2 H(+)</text>
        <dbReference type="Rhea" id="RHEA:12733"/>
        <dbReference type="ChEBI" id="CHEBI:15378"/>
        <dbReference type="ChEBI" id="CHEBI:16526"/>
        <dbReference type="ChEBI" id="CHEBI:29959"/>
        <dbReference type="ChEBI" id="CHEBI:33019"/>
        <dbReference type="ChEBI" id="CHEBI:57502"/>
        <dbReference type="ChEBI" id="CHEBI:58017"/>
        <dbReference type="EC" id="2.4.2.19"/>
    </reaction>
</comment>
<gene>
    <name evidence="9" type="ORF">SAMN02910314_01886</name>
</gene>
<dbReference type="GO" id="GO:0034213">
    <property type="term" value="P:quinolinate catabolic process"/>
    <property type="evidence" value="ECO:0007669"/>
    <property type="project" value="TreeGrafter"/>
</dbReference>
<evidence type="ECO:0000259" key="8">
    <source>
        <dbReference type="Pfam" id="PF02749"/>
    </source>
</evidence>
<keyword evidence="10" id="KW-1185">Reference proteome</keyword>
<dbReference type="InterPro" id="IPR006242">
    <property type="entry name" value="ModD"/>
</dbReference>
<dbReference type="PANTHER" id="PTHR32179:SF4">
    <property type="entry name" value="PYROPHOSPHORYLASE MODD-RELATED"/>
    <property type="match status" value="1"/>
</dbReference>
<dbReference type="Pfam" id="PF02749">
    <property type="entry name" value="QRPTase_N"/>
    <property type="match status" value="1"/>
</dbReference>
<dbReference type="Gene3D" id="3.90.1170.20">
    <property type="entry name" value="Quinolinate phosphoribosyl transferase, N-terminal domain"/>
    <property type="match status" value="1"/>
</dbReference>
<organism evidence="9 10">
    <name type="scientific">Denitrobacterium detoxificans</name>
    <dbReference type="NCBI Taxonomy" id="79604"/>
    <lineage>
        <taxon>Bacteria</taxon>
        <taxon>Bacillati</taxon>
        <taxon>Actinomycetota</taxon>
        <taxon>Coriobacteriia</taxon>
        <taxon>Eggerthellales</taxon>
        <taxon>Eggerthellaceae</taxon>
        <taxon>Denitrobacterium</taxon>
    </lineage>
</organism>
<dbReference type="CDD" id="cd01573">
    <property type="entry name" value="modD_like"/>
    <property type="match status" value="1"/>
</dbReference>
<name>A0A172RY44_9ACTN</name>
<keyword evidence="3 6" id="KW-0328">Glycosyltransferase</keyword>
<evidence type="ECO:0000313" key="9">
    <source>
        <dbReference type="EMBL" id="SEP00322.1"/>
    </source>
</evidence>
<dbReference type="InterPro" id="IPR027277">
    <property type="entry name" value="NadC/ModD"/>
</dbReference>
<dbReference type="Proteomes" id="UP000182975">
    <property type="component" value="Unassembled WGS sequence"/>
</dbReference>
<evidence type="ECO:0000256" key="1">
    <source>
        <dbReference type="ARBA" id="ARBA00009400"/>
    </source>
</evidence>
<dbReference type="InterPro" id="IPR002638">
    <property type="entry name" value="Quinolinate_PRibosylTrfase_C"/>
</dbReference>
<dbReference type="SUPFAM" id="SSF51690">
    <property type="entry name" value="Nicotinate/Quinolinate PRTase C-terminal domain-like"/>
    <property type="match status" value="1"/>
</dbReference>
<dbReference type="OrthoDB" id="9782546at2"/>
<dbReference type="STRING" id="79604.AAY81_04735"/>
<evidence type="ECO:0000256" key="2">
    <source>
        <dbReference type="ARBA" id="ARBA00019205"/>
    </source>
</evidence>
<evidence type="ECO:0000256" key="4">
    <source>
        <dbReference type="ARBA" id="ARBA00022679"/>
    </source>
</evidence>
<dbReference type="InterPro" id="IPR013785">
    <property type="entry name" value="Aldolase_TIM"/>
</dbReference>
<dbReference type="KEGG" id="ddt:AAY81_04735"/>